<dbReference type="EMBL" id="PEYE01000029">
    <property type="protein sequence ID" value="PIS38818.1"/>
    <property type="molecule type" value="Genomic_DNA"/>
</dbReference>
<comment type="caution">
    <text evidence="2">The sequence shown here is derived from an EMBL/GenBank/DDBJ whole genome shotgun (WGS) entry which is preliminary data.</text>
</comment>
<dbReference type="AlphaFoldDB" id="A0A2M6T0P9"/>
<reference evidence="3" key="1">
    <citation type="submission" date="2017-09" db="EMBL/GenBank/DDBJ databases">
        <title>Depth-based differentiation of microbial function through sediment-hosted aquifers and enrichment of novel symbionts in the deep terrestrial subsurface.</title>
        <authorList>
            <person name="Probst A.J."/>
            <person name="Ladd B."/>
            <person name="Jarett J.K."/>
            <person name="Geller-Mcgrath D.E."/>
            <person name="Sieber C.M.K."/>
            <person name="Emerson J.B."/>
            <person name="Anantharaman K."/>
            <person name="Thomas B.C."/>
            <person name="Malmstrom R."/>
            <person name="Stieglmeier M."/>
            <person name="Klingl A."/>
            <person name="Woyke T."/>
            <person name="Ryan C.M."/>
            <person name="Banfield J.F."/>
        </authorList>
    </citation>
    <scope>NUCLEOTIDE SEQUENCE [LARGE SCALE GENOMIC DNA]</scope>
</reference>
<evidence type="ECO:0000313" key="3">
    <source>
        <dbReference type="Proteomes" id="UP000229390"/>
    </source>
</evidence>
<gene>
    <name evidence="2" type="ORF">COT34_01690</name>
</gene>
<feature type="transmembrane region" description="Helical" evidence="1">
    <location>
        <begin position="28"/>
        <end position="46"/>
    </location>
</feature>
<keyword evidence="1" id="KW-1133">Transmembrane helix</keyword>
<organism evidence="2 3">
    <name type="scientific">Candidatus Nealsonbacteria bacterium CG08_land_8_20_14_0_20_43_11</name>
    <dbReference type="NCBI Taxonomy" id="1974706"/>
    <lineage>
        <taxon>Bacteria</taxon>
        <taxon>Candidatus Nealsoniibacteriota</taxon>
    </lineage>
</organism>
<accession>A0A2M6T0P9</accession>
<evidence type="ECO:0000313" key="2">
    <source>
        <dbReference type="EMBL" id="PIS38818.1"/>
    </source>
</evidence>
<dbReference type="Proteomes" id="UP000229390">
    <property type="component" value="Unassembled WGS sequence"/>
</dbReference>
<keyword evidence="1" id="KW-0812">Transmembrane</keyword>
<sequence>MSVATKRLVAIARIVAVLKTAFLTVRPVLYLLPALFVAHIAIRAIMSAAPKIAPKWAILAV</sequence>
<name>A0A2M6T0P9_9BACT</name>
<keyword evidence="1" id="KW-0472">Membrane</keyword>
<proteinExistence type="predicted"/>
<protein>
    <submittedName>
        <fullName evidence="2">Uncharacterized protein</fullName>
    </submittedName>
</protein>
<evidence type="ECO:0000256" key="1">
    <source>
        <dbReference type="SAM" id="Phobius"/>
    </source>
</evidence>